<reference evidence="2 3" key="1">
    <citation type="submission" date="2015-07" db="EMBL/GenBank/DDBJ databases">
        <authorList>
            <person name="Noorani M."/>
        </authorList>
    </citation>
    <scope>NUCLEOTIDE SEQUENCE [LARGE SCALE GENOMIC DNA]</scope>
    <source>
        <strain evidence="2">BBA 69670</strain>
    </source>
</reference>
<dbReference type="EMBL" id="CYGV01001322">
    <property type="protein sequence ID" value="CUA72864.1"/>
    <property type="molecule type" value="Genomic_DNA"/>
</dbReference>
<dbReference type="Proteomes" id="UP000044841">
    <property type="component" value="Unassembled WGS sequence"/>
</dbReference>
<accession>A0A0K6G3C5</accession>
<gene>
    <name evidence="2" type="ORF">RSOLAG22IIIB_10377</name>
</gene>
<proteinExistence type="predicted"/>
<dbReference type="AlphaFoldDB" id="A0A0K6G3C5"/>
<evidence type="ECO:0000313" key="2">
    <source>
        <dbReference type="EMBL" id="CUA72864.1"/>
    </source>
</evidence>
<organism evidence="2 3">
    <name type="scientific">Rhizoctonia solani</name>
    <dbReference type="NCBI Taxonomy" id="456999"/>
    <lineage>
        <taxon>Eukaryota</taxon>
        <taxon>Fungi</taxon>
        <taxon>Dikarya</taxon>
        <taxon>Basidiomycota</taxon>
        <taxon>Agaricomycotina</taxon>
        <taxon>Agaricomycetes</taxon>
        <taxon>Cantharellales</taxon>
        <taxon>Ceratobasidiaceae</taxon>
        <taxon>Rhizoctonia</taxon>
    </lineage>
</organism>
<sequence>MQRDMVQFPDIEFPLVFSRHVSQVVEQEFGAVAQGLECDSILGWGSSDDPPVASREQHTVQGSPAYHSCSGVTSTSMPYKAVPKMQNLTLP</sequence>
<evidence type="ECO:0000256" key="1">
    <source>
        <dbReference type="SAM" id="MobiDB-lite"/>
    </source>
</evidence>
<name>A0A0K6G3C5_9AGAM</name>
<evidence type="ECO:0000313" key="3">
    <source>
        <dbReference type="Proteomes" id="UP000044841"/>
    </source>
</evidence>
<protein>
    <submittedName>
        <fullName evidence="2">Uncharacterized protein</fullName>
    </submittedName>
</protein>
<feature type="region of interest" description="Disordered" evidence="1">
    <location>
        <begin position="47"/>
        <end position="66"/>
    </location>
</feature>
<keyword evidence="3" id="KW-1185">Reference proteome</keyword>